<accession>A0ACC0UFR5</accession>
<evidence type="ECO:0000313" key="1">
    <source>
        <dbReference type="EMBL" id="KAI9510352.1"/>
    </source>
</evidence>
<sequence length="52" mass="6004">ASHLIPVFSPQHVSKTLSFTDTLDAFSSFYVNKYADHHAFKIAFYYTTFDLL</sequence>
<name>A0ACC0UFR5_9AGAM</name>
<gene>
    <name evidence="1" type="ORF">F5148DRAFT_976902</name>
</gene>
<feature type="non-terminal residue" evidence="1">
    <location>
        <position position="1"/>
    </location>
</feature>
<comment type="caution">
    <text evidence="1">The sequence shown here is derived from an EMBL/GenBank/DDBJ whole genome shotgun (WGS) entry which is preliminary data.</text>
</comment>
<reference evidence="1" key="1">
    <citation type="submission" date="2021-03" db="EMBL/GenBank/DDBJ databases">
        <title>Evolutionary priming and transition to the ectomycorrhizal habit in an iconic lineage of mushroom-forming fungi: is preadaptation a requirement?</title>
        <authorList>
            <consortium name="DOE Joint Genome Institute"/>
            <person name="Looney B.P."/>
            <person name="Miyauchi S."/>
            <person name="Morin E."/>
            <person name="Drula E."/>
            <person name="Courty P.E."/>
            <person name="Chicoki N."/>
            <person name="Fauchery L."/>
            <person name="Kohler A."/>
            <person name="Kuo A."/>
            <person name="LaButti K."/>
            <person name="Pangilinan J."/>
            <person name="Lipzen A."/>
            <person name="Riley R."/>
            <person name="Andreopoulos W."/>
            <person name="He G."/>
            <person name="Johnson J."/>
            <person name="Barry K.W."/>
            <person name="Grigoriev I.V."/>
            <person name="Nagy L."/>
            <person name="Hibbett D."/>
            <person name="Henrissat B."/>
            <person name="Matheny P.B."/>
            <person name="Labbe J."/>
            <person name="Martin A.F."/>
        </authorList>
    </citation>
    <scope>NUCLEOTIDE SEQUENCE</scope>
    <source>
        <strain evidence="1">BPL698</strain>
    </source>
</reference>
<dbReference type="Proteomes" id="UP001207468">
    <property type="component" value="Unassembled WGS sequence"/>
</dbReference>
<keyword evidence="2" id="KW-1185">Reference proteome</keyword>
<proteinExistence type="predicted"/>
<protein>
    <submittedName>
        <fullName evidence="1">Uncharacterized protein</fullName>
    </submittedName>
</protein>
<organism evidence="1 2">
    <name type="scientific">Russula earlei</name>
    <dbReference type="NCBI Taxonomy" id="71964"/>
    <lineage>
        <taxon>Eukaryota</taxon>
        <taxon>Fungi</taxon>
        <taxon>Dikarya</taxon>
        <taxon>Basidiomycota</taxon>
        <taxon>Agaricomycotina</taxon>
        <taxon>Agaricomycetes</taxon>
        <taxon>Russulales</taxon>
        <taxon>Russulaceae</taxon>
        <taxon>Russula</taxon>
    </lineage>
</organism>
<dbReference type="EMBL" id="JAGFNK010000044">
    <property type="protein sequence ID" value="KAI9510352.1"/>
    <property type="molecule type" value="Genomic_DNA"/>
</dbReference>
<evidence type="ECO:0000313" key="2">
    <source>
        <dbReference type="Proteomes" id="UP001207468"/>
    </source>
</evidence>